<sequence length="465" mass="49853">MTLSRLLALSLLLPLPLQAHAAAGGASAQEPADSALGQEAAAGDADTDADAALQRARACKLKGEASQAEHWAARYIEILEQRAERGDVHAMMQLGADYRSGHEFIKKDEARAVAWFRKAVEAGEPAAACVLGALYKRQGREEDSRRAYAAACELCRTRLAADAADADALYWLGYLEVNASDTEKQRAAGLEKLERAAALGDIRALRCLHETYTCGKGVAIDLDRAAGYAERLVAITGDPMMANSLARYFMNLDGRRFPGRGADESDEKGRLYLDIAVRGHHANAMQHKAQLLSAAGRHAEALPLFAAAADMGNELSMTEAAITLLSGRGGVEVDEARALRYLTEAAERKLYAPAFLLLGDFYATRGEQQAADAAYGSAYETASLRYAADPGDCVSLYCLGYLEQSGLGTARDDIAGFEKIRQAADMGYRRAAQRASECYRQGIGTAVDEAAAEAYARRASGRAPN</sequence>
<name>A0A9D1VB74_9BACT</name>
<comment type="caution">
    <text evidence="2">The sequence shown here is derived from an EMBL/GenBank/DDBJ whole genome shotgun (WGS) entry which is preliminary data.</text>
</comment>
<dbReference type="SMART" id="SM00671">
    <property type="entry name" value="SEL1"/>
    <property type="match status" value="5"/>
</dbReference>
<dbReference type="EMBL" id="DXFQ01000051">
    <property type="protein sequence ID" value="HIX19570.1"/>
    <property type="molecule type" value="Genomic_DNA"/>
</dbReference>
<dbReference type="InterPro" id="IPR050767">
    <property type="entry name" value="Sel1_AlgK"/>
</dbReference>
<dbReference type="AlphaFoldDB" id="A0A9D1VB74"/>
<dbReference type="SUPFAM" id="SSF81901">
    <property type="entry name" value="HCP-like"/>
    <property type="match status" value="3"/>
</dbReference>
<dbReference type="InterPro" id="IPR011990">
    <property type="entry name" value="TPR-like_helical_dom_sf"/>
</dbReference>
<feature type="chain" id="PRO_5038432640" evidence="1">
    <location>
        <begin position="22"/>
        <end position="465"/>
    </location>
</feature>
<dbReference type="Proteomes" id="UP000823964">
    <property type="component" value="Unassembled WGS sequence"/>
</dbReference>
<protein>
    <submittedName>
        <fullName evidence="2">SEL1-like repeat protein</fullName>
    </submittedName>
</protein>
<gene>
    <name evidence="2" type="ORF">H9862_03080</name>
</gene>
<dbReference type="PANTHER" id="PTHR11102:SF160">
    <property type="entry name" value="ERAD-ASSOCIATED E3 UBIQUITIN-PROTEIN LIGASE COMPONENT HRD3"/>
    <property type="match status" value="1"/>
</dbReference>
<reference evidence="2" key="1">
    <citation type="journal article" date="2021" name="PeerJ">
        <title>Extensive microbial diversity within the chicken gut microbiome revealed by metagenomics and culture.</title>
        <authorList>
            <person name="Gilroy R."/>
            <person name="Ravi A."/>
            <person name="Getino M."/>
            <person name="Pursley I."/>
            <person name="Horton D.L."/>
            <person name="Alikhan N.F."/>
            <person name="Baker D."/>
            <person name="Gharbi K."/>
            <person name="Hall N."/>
            <person name="Watson M."/>
            <person name="Adriaenssens E.M."/>
            <person name="Foster-Nyarko E."/>
            <person name="Jarju S."/>
            <person name="Secka A."/>
            <person name="Antonio M."/>
            <person name="Oren A."/>
            <person name="Chaudhuri R.R."/>
            <person name="La Ragione R."/>
            <person name="Hildebrand F."/>
            <person name="Pallen M.J."/>
        </authorList>
    </citation>
    <scope>NUCLEOTIDE SEQUENCE</scope>
    <source>
        <strain evidence="2">14975</strain>
    </source>
</reference>
<organism evidence="2 3">
    <name type="scientific">Candidatus Akkermansia intestinigallinarum</name>
    <dbReference type="NCBI Taxonomy" id="2838431"/>
    <lineage>
        <taxon>Bacteria</taxon>
        <taxon>Pseudomonadati</taxon>
        <taxon>Verrucomicrobiota</taxon>
        <taxon>Verrucomicrobiia</taxon>
        <taxon>Verrucomicrobiales</taxon>
        <taxon>Akkermansiaceae</taxon>
        <taxon>Akkermansia</taxon>
    </lineage>
</organism>
<dbReference type="PANTHER" id="PTHR11102">
    <property type="entry name" value="SEL-1-LIKE PROTEIN"/>
    <property type="match status" value="1"/>
</dbReference>
<proteinExistence type="predicted"/>
<keyword evidence="1" id="KW-0732">Signal</keyword>
<evidence type="ECO:0000313" key="3">
    <source>
        <dbReference type="Proteomes" id="UP000823964"/>
    </source>
</evidence>
<feature type="signal peptide" evidence="1">
    <location>
        <begin position="1"/>
        <end position="21"/>
    </location>
</feature>
<reference evidence="2" key="2">
    <citation type="submission" date="2021-04" db="EMBL/GenBank/DDBJ databases">
        <authorList>
            <person name="Gilroy R."/>
        </authorList>
    </citation>
    <scope>NUCLEOTIDE SEQUENCE</scope>
    <source>
        <strain evidence="2">14975</strain>
    </source>
</reference>
<accession>A0A9D1VB74</accession>
<dbReference type="Pfam" id="PF08238">
    <property type="entry name" value="Sel1"/>
    <property type="match status" value="5"/>
</dbReference>
<evidence type="ECO:0000256" key="1">
    <source>
        <dbReference type="SAM" id="SignalP"/>
    </source>
</evidence>
<dbReference type="Gene3D" id="1.25.40.10">
    <property type="entry name" value="Tetratricopeptide repeat domain"/>
    <property type="match status" value="1"/>
</dbReference>
<evidence type="ECO:0000313" key="2">
    <source>
        <dbReference type="EMBL" id="HIX19570.1"/>
    </source>
</evidence>
<dbReference type="InterPro" id="IPR006597">
    <property type="entry name" value="Sel1-like"/>
</dbReference>